<reference evidence="2" key="1">
    <citation type="submission" date="2016-03" db="EMBL/GenBank/DDBJ databases">
        <title>The evolution of Pseudomonas syringe pv. actinidiae in New Zealand.</title>
        <authorList>
            <person name="Butler M.I."/>
            <person name="Taiaroa G."/>
            <person name="Stockwell P."/>
            <person name="Lamont I."/>
            <person name="Poulter R."/>
        </authorList>
    </citation>
    <scope>NUCLEOTIDE SEQUENCE</scope>
    <source>
        <strain evidence="2">SR198</strain>
        <plasmid evidence="2">pMG2_SR198</plasmid>
    </source>
</reference>
<evidence type="ECO:0000313" key="2">
    <source>
        <dbReference type="EMBL" id="AMW88356.1"/>
    </source>
</evidence>
<dbReference type="RefSeq" id="WP_074294828.1">
    <property type="nucleotide sequence ID" value="NZ_KU950310.1"/>
</dbReference>
<name>A0A286JZY2_PSESF</name>
<dbReference type="EMBL" id="KU950310">
    <property type="protein sequence ID" value="AMW88356.1"/>
    <property type="molecule type" value="Genomic_DNA"/>
</dbReference>
<keyword evidence="1" id="KW-0732">Signal</keyword>
<geneLocation type="plasmid" evidence="2">
    <name>pMG2_SR198</name>
</geneLocation>
<keyword evidence="2" id="KW-0614">Plasmid</keyword>
<evidence type="ECO:0008006" key="3">
    <source>
        <dbReference type="Google" id="ProtNLM"/>
    </source>
</evidence>
<feature type="signal peptide" evidence="1">
    <location>
        <begin position="1"/>
        <end position="24"/>
    </location>
</feature>
<accession>A0A286JZY2</accession>
<dbReference type="PROSITE" id="PS51257">
    <property type="entry name" value="PROKAR_LIPOPROTEIN"/>
    <property type="match status" value="1"/>
</dbReference>
<dbReference type="AlphaFoldDB" id="A0A286JZY2"/>
<organism evidence="2">
    <name type="scientific">Pseudomonas syringae pv. actinidiae</name>
    <dbReference type="NCBI Taxonomy" id="103796"/>
    <lineage>
        <taxon>Bacteria</taxon>
        <taxon>Pseudomonadati</taxon>
        <taxon>Pseudomonadota</taxon>
        <taxon>Gammaproteobacteria</taxon>
        <taxon>Pseudomonadales</taxon>
        <taxon>Pseudomonadaceae</taxon>
        <taxon>Pseudomonas</taxon>
        <taxon>Pseudomonas syringae</taxon>
    </lineage>
</organism>
<proteinExistence type="predicted"/>
<sequence length="69" mass="7596">MKARITIAASALALLSLTGCASQAQLDEQNKKLDAINAQLVQITQNQQIQIMGQAETNRWLKRSSEQGR</sequence>
<protein>
    <recommendedName>
        <fullName evidence="3">Lipoprotein</fullName>
    </recommendedName>
</protein>
<feature type="chain" id="PRO_5012922477" description="Lipoprotein" evidence="1">
    <location>
        <begin position="25"/>
        <end position="69"/>
    </location>
</feature>
<evidence type="ECO:0000256" key="1">
    <source>
        <dbReference type="SAM" id="SignalP"/>
    </source>
</evidence>